<dbReference type="AlphaFoldDB" id="A0A6L2KLF5"/>
<evidence type="ECO:0000256" key="1">
    <source>
        <dbReference type="SAM" id="MobiDB-lite"/>
    </source>
</evidence>
<sequence length="545" mass="60820">MAQLTFADTHNMVAFLSKSDASEGFDQIVDFLNTHTIQYALVVNPPIYVSYDVFRRDLHLDDADGVECLPNEEIFTEFARIGYEKPPFKLTFYKALFSAQWKFLIHTFVQCLSAKRTAWNEFSCSMASDVICLATANVLFIVYIAVIGSIAVIPLVYNCQPILVHRLKAGHNLMPRMTLWITPEVYTITEWLSNNVTTTRCCKMHTTAKVKTVKGEVQLQALIDGKKVIFSKAIDRHLEDAEGIECLPNSEIFEELARMRYEKPLPQLKFYKAFFSSQWNFLVHTLLQCLSAKRTAWNEFRSAMASAIICLAIDEGIEMPIAEEQPSTTSSPSTSQPQNQPSTPHDSPQPSQPPTPYDSPLTGVHTPRSDEEIVKLKRRVKKLERRKKSRTSGLQILRKVGSTQRVESSDDVSLGAQDDASKQRGMIAEIDADVEISLVDETKGRNDENDDNLMFDVGTLDDGEVLVKTDEIVVDTAVVDETVAKVSVDEPAVTTVSTPVTTAGVTISATEPIITIATDFSKVDMTLAKALAKLKTSKPKWLQLL</sequence>
<name>A0A6L2KLF5_TANCI</name>
<evidence type="ECO:0000256" key="2">
    <source>
        <dbReference type="SAM" id="Phobius"/>
    </source>
</evidence>
<proteinExistence type="predicted"/>
<organism evidence="3">
    <name type="scientific">Tanacetum cinerariifolium</name>
    <name type="common">Dalmatian daisy</name>
    <name type="synonym">Chrysanthemum cinerariifolium</name>
    <dbReference type="NCBI Taxonomy" id="118510"/>
    <lineage>
        <taxon>Eukaryota</taxon>
        <taxon>Viridiplantae</taxon>
        <taxon>Streptophyta</taxon>
        <taxon>Embryophyta</taxon>
        <taxon>Tracheophyta</taxon>
        <taxon>Spermatophyta</taxon>
        <taxon>Magnoliopsida</taxon>
        <taxon>eudicotyledons</taxon>
        <taxon>Gunneridae</taxon>
        <taxon>Pentapetalae</taxon>
        <taxon>asterids</taxon>
        <taxon>campanulids</taxon>
        <taxon>Asterales</taxon>
        <taxon>Asteraceae</taxon>
        <taxon>Asteroideae</taxon>
        <taxon>Anthemideae</taxon>
        <taxon>Anthemidinae</taxon>
        <taxon>Tanacetum</taxon>
    </lineage>
</organism>
<reference evidence="3" key="1">
    <citation type="journal article" date="2019" name="Sci. Rep.">
        <title>Draft genome of Tanacetum cinerariifolium, the natural source of mosquito coil.</title>
        <authorList>
            <person name="Yamashiro T."/>
            <person name="Shiraishi A."/>
            <person name="Satake H."/>
            <person name="Nakayama K."/>
        </authorList>
    </citation>
    <scope>NUCLEOTIDE SEQUENCE</scope>
</reference>
<protein>
    <recommendedName>
        <fullName evidence="4">Synaptobrevin, longin-like domain protein</fullName>
    </recommendedName>
</protein>
<dbReference type="EMBL" id="BKCJ010002587">
    <property type="protein sequence ID" value="GEU49600.1"/>
    <property type="molecule type" value="Genomic_DNA"/>
</dbReference>
<keyword evidence="2" id="KW-1133">Transmembrane helix</keyword>
<keyword evidence="2" id="KW-0472">Membrane</keyword>
<comment type="caution">
    <text evidence="3">The sequence shown here is derived from an EMBL/GenBank/DDBJ whole genome shotgun (WGS) entry which is preliminary data.</text>
</comment>
<keyword evidence="2" id="KW-0812">Transmembrane</keyword>
<evidence type="ECO:0000313" key="3">
    <source>
        <dbReference type="EMBL" id="GEU49600.1"/>
    </source>
</evidence>
<feature type="transmembrane region" description="Helical" evidence="2">
    <location>
        <begin position="130"/>
        <end position="157"/>
    </location>
</feature>
<feature type="region of interest" description="Disordered" evidence="1">
    <location>
        <begin position="394"/>
        <end position="420"/>
    </location>
</feature>
<feature type="region of interest" description="Disordered" evidence="1">
    <location>
        <begin position="324"/>
        <end position="375"/>
    </location>
</feature>
<feature type="compositionally biased region" description="Low complexity" evidence="1">
    <location>
        <begin position="325"/>
        <end position="344"/>
    </location>
</feature>
<evidence type="ECO:0008006" key="4">
    <source>
        <dbReference type="Google" id="ProtNLM"/>
    </source>
</evidence>
<accession>A0A6L2KLF5</accession>
<gene>
    <name evidence="3" type="ORF">Tci_021578</name>
</gene>